<sequence>MTIGTKWVFRNKKDERGIVIRNKARFSVLNKRECKSAFLYGTIEEEVYVTQPPGFKDPDHPDKVYKVVKALYGLHQAPRACQDKYIAEILKKFNYFDVKSASTPVDLEKPLVKDGDADDVVFQVTHKTSHLLVVKRIFRYLKGKPTLGLWYSRDSLFELVAYTDSEYAGATLDRKSTTGGSEYVAAVMGTKVATVFQFLSIEALFKGNVGTPRYLSLVVPLTKVGDEAIHKEFGDRMERVATTASSLEAEQDSDIGPRCQDTILGDVNTQKQATAKVQTVNGVRQIQALVDKKRVIVTESSIKRDLHLDDAVGTDCLPTATIFEELDFSQRITSLFDTMMVQPIEEMGEDSDNLTDSTPIPIIDQPSSSSQPKKDKPSKKVQRQEAEVPQDEAEHEESVPTPSNDPITLVEFLDLQKAKDAQAKEIAALKKRIQRVESSEDQESLGIPEDASKQGRVCKILIANVDFPWLMKLRKTNDDLIFDTGVLDDVEMPVEAKVDGKDETEKRAVKEQQKESSKKLKVEEVEEDDEVELKKLLVIKKDEDIAIDVIPLATKLPVIIYYKHLKRGSLVQLNLKRTDGSSKRNYINDKYAIRTIDREDLEALWRIVKEKYGDTRPEDEFERVLYGDLRVMFEPDIKSNVWRMLQGYMVTT</sequence>
<reference evidence="3" key="1">
    <citation type="journal article" date="2022" name="Int. J. Mol. Sci.">
        <title>Draft Genome of Tanacetum Coccineum: Genomic Comparison of Closely Related Tanacetum-Family Plants.</title>
        <authorList>
            <person name="Yamashiro T."/>
            <person name="Shiraishi A."/>
            <person name="Nakayama K."/>
            <person name="Satake H."/>
        </authorList>
    </citation>
    <scope>NUCLEOTIDE SEQUENCE</scope>
</reference>
<evidence type="ECO:0000313" key="3">
    <source>
        <dbReference type="EMBL" id="GJT05480.1"/>
    </source>
</evidence>
<dbReference type="Pfam" id="PF07727">
    <property type="entry name" value="RVT_2"/>
    <property type="match status" value="1"/>
</dbReference>
<feature type="domain" description="Reverse transcriptase Ty1/copia-type" evidence="2">
    <location>
        <begin position="32"/>
        <end position="95"/>
    </location>
</feature>
<feature type="region of interest" description="Disordered" evidence="1">
    <location>
        <begin position="348"/>
        <end position="406"/>
    </location>
</feature>
<proteinExistence type="predicted"/>
<name>A0ABQ5AS29_9ASTR</name>
<feature type="compositionally biased region" description="Low complexity" evidence="1">
    <location>
        <begin position="359"/>
        <end position="371"/>
    </location>
</feature>
<evidence type="ECO:0000259" key="2">
    <source>
        <dbReference type="Pfam" id="PF07727"/>
    </source>
</evidence>
<accession>A0ABQ5AS29</accession>
<organism evidence="3 4">
    <name type="scientific">Tanacetum coccineum</name>
    <dbReference type="NCBI Taxonomy" id="301880"/>
    <lineage>
        <taxon>Eukaryota</taxon>
        <taxon>Viridiplantae</taxon>
        <taxon>Streptophyta</taxon>
        <taxon>Embryophyta</taxon>
        <taxon>Tracheophyta</taxon>
        <taxon>Spermatophyta</taxon>
        <taxon>Magnoliopsida</taxon>
        <taxon>eudicotyledons</taxon>
        <taxon>Gunneridae</taxon>
        <taxon>Pentapetalae</taxon>
        <taxon>asterids</taxon>
        <taxon>campanulids</taxon>
        <taxon>Asterales</taxon>
        <taxon>Asteraceae</taxon>
        <taxon>Asteroideae</taxon>
        <taxon>Anthemideae</taxon>
        <taxon>Anthemidinae</taxon>
        <taxon>Tanacetum</taxon>
    </lineage>
</organism>
<dbReference type="PANTHER" id="PTHR11439">
    <property type="entry name" value="GAG-POL-RELATED RETROTRANSPOSON"/>
    <property type="match status" value="1"/>
</dbReference>
<comment type="caution">
    <text evidence="3">The sequence shown here is derived from an EMBL/GenBank/DDBJ whole genome shotgun (WGS) entry which is preliminary data.</text>
</comment>
<keyword evidence="4" id="KW-1185">Reference proteome</keyword>
<dbReference type="PANTHER" id="PTHR11439:SF495">
    <property type="entry name" value="REVERSE TRANSCRIPTASE, RNA-DEPENDENT DNA POLYMERASE-RELATED"/>
    <property type="match status" value="1"/>
</dbReference>
<dbReference type="Proteomes" id="UP001151760">
    <property type="component" value="Unassembled WGS sequence"/>
</dbReference>
<protein>
    <submittedName>
        <fullName evidence="3">Ribonuclease H-like domain-containing protein</fullName>
    </submittedName>
</protein>
<gene>
    <name evidence="3" type="ORF">Tco_0839942</name>
</gene>
<dbReference type="EMBL" id="BQNB010012590">
    <property type="protein sequence ID" value="GJT05480.1"/>
    <property type="molecule type" value="Genomic_DNA"/>
</dbReference>
<dbReference type="InterPro" id="IPR013103">
    <property type="entry name" value="RVT_2"/>
</dbReference>
<evidence type="ECO:0000256" key="1">
    <source>
        <dbReference type="SAM" id="MobiDB-lite"/>
    </source>
</evidence>
<reference evidence="3" key="2">
    <citation type="submission" date="2022-01" db="EMBL/GenBank/DDBJ databases">
        <authorList>
            <person name="Yamashiro T."/>
            <person name="Shiraishi A."/>
            <person name="Satake H."/>
            <person name="Nakayama K."/>
        </authorList>
    </citation>
    <scope>NUCLEOTIDE SEQUENCE</scope>
</reference>
<evidence type="ECO:0000313" key="4">
    <source>
        <dbReference type="Proteomes" id="UP001151760"/>
    </source>
</evidence>
<feature type="region of interest" description="Disordered" evidence="1">
    <location>
        <begin position="498"/>
        <end position="521"/>
    </location>
</feature>